<organism evidence="2 3">
    <name type="scientific">Desmophyllum pertusum</name>
    <dbReference type="NCBI Taxonomy" id="174260"/>
    <lineage>
        <taxon>Eukaryota</taxon>
        <taxon>Metazoa</taxon>
        <taxon>Cnidaria</taxon>
        <taxon>Anthozoa</taxon>
        <taxon>Hexacorallia</taxon>
        <taxon>Scleractinia</taxon>
        <taxon>Caryophylliina</taxon>
        <taxon>Caryophylliidae</taxon>
        <taxon>Desmophyllum</taxon>
    </lineage>
</organism>
<evidence type="ECO:0000313" key="2">
    <source>
        <dbReference type="EMBL" id="KAJ7388822.1"/>
    </source>
</evidence>
<keyword evidence="3" id="KW-1185">Reference proteome</keyword>
<comment type="caution">
    <text evidence="2">The sequence shown here is derived from an EMBL/GenBank/DDBJ whole genome shotgun (WGS) entry which is preliminary data.</text>
</comment>
<feature type="region of interest" description="Disordered" evidence="1">
    <location>
        <begin position="119"/>
        <end position="146"/>
    </location>
</feature>
<dbReference type="GO" id="GO:0004674">
    <property type="term" value="F:protein serine/threonine kinase activity"/>
    <property type="evidence" value="ECO:0007669"/>
    <property type="project" value="UniProtKB-EC"/>
</dbReference>
<feature type="region of interest" description="Disordered" evidence="1">
    <location>
        <begin position="160"/>
        <end position="197"/>
    </location>
</feature>
<feature type="compositionally biased region" description="Low complexity" evidence="1">
    <location>
        <begin position="41"/>
        <end position="61"/>
    </location>
</feature>
<keyword evidence="2" id="KW-0418">Kinase</keyword>
<feature type="compositionally biased region" description="Acidic residues" evidence="1">
    <location>
        <begin position="172"/>
        <end position="182"/>
    </location>
</feature>
<dbReference type="AlphaFoldDB" id="A0A9W9ZVT5"/>
<feature type="region of interest" description="Disordered" evidence="1">
    <location>
        <begin position="18"/>
        <end position="78"/>
    </location>
</feature>
<proteinExistence type="predicted"/>
<dbReference type="EMBL" id="MU825449">
    <property type="protein sequence ID" value="KAJ7388822.1"/>
    <property type="molecule type" value="Genomic_DNA"/>
</dbReference>
<feature type="compositionally biased region" description="Acidic residues" evidence="1">
    <location>
        <begin position="119"/>
        <end position="128"/>
    </location>
</feature>
<feature type="compositionally biased region" description="Basic and acidic residues" evidence="1">
    <location>
        <begin position="26"/>
        <end position="38"/>
    </location>
</feature>
<protein>
    <submittedName>
        <fullName evidence="2">Serine/threonine-protein kinase Nek4</fullName>
        <ecNumber evidence="2">2.7.11.1</ecNumber>
    </submittedName>
</protein>
<evidence type="ECO:0000313" key="3">
    <source>
        <dbReference type="Proteomes" id="UP001163046"/>
    </source>
</evidence>
<dbReference type="OrthoDB" id="10055806at2759"/>
<keyword evidence="2" id="KW-0808">Transferase</keyword>
<dbReference type="EC" id="2.7.11.1" evidence="2"/>
<gene>
    <name evidence="2" type="primary">NEK4_2</name>
    <name evidence="2" type="ORF">OS493_035379</name>
</gene>
<sequence length="265" mass="29466">MIEVLQILKQVSKSISENTPLSGLSAEKDDDFKQRQKGDNSAAIHSSLSASSPSPSEVIAAKVKRSQESYQGATPRQGSAVVTPDVSLARLRVLIPRMEPGPLLGRIKCFYRVEQDSDTDSELEEISLDEPSAHAQRKPRRQSDVTSLISALDTTLKLSNGSIDRESPDVETVPEEPEETEPLDVPAFGGSPTTSGRLRDRIDRLRRECIRGIGEDLLIKAYNIIDTHQEDFVEEALVRLMGRENFERYGGPIWQLKFCESFKAN</sequence>
<accession>A0A9W9ZVT5</accession>
<evidence type="ECO:0000256" key="1">
    <source>
        <dbReference type="SAM" id="MobiDB-lite"/>
    </source>
</evidence>
<name>A0A9W9ZVT5_9CNID</name>
<feature type="compositionally biased region" description="Polar residues" evidence="1">
    <location>
        <begin position="68"/>
        <end position="77"/>
    </location>
</feature>
<dbReference type="Proteomes" id="UP001163046">
    <property type="component" value="Unassembled WGS sequence"/>
</dbReference>
<reference evidence="2" key="1">
    <citation type="submission" date="2023-01" db="EMBL/GenBank/DDBJ databases">
        <title>Genome assembly of the deep-sea coral Lophelia pertusa.</title>
        <authorList>
            <person name="Herrera S."/>
            <person name="Cordes E."/>
        </authorList>
    </citation>
    <scope>NUCLEOTIDE SEQUENCE</scope>
    <source>
        <strain evidence="2">USNM1676648</strain>
        <tissue evidence="2">Polyp</tissue>
    </source>
</reference>